<gene>
    <name evidence="2" type="ORF">ACFPXP_04955</name>
</gene>
<keyword evidence="3" id="KW-1185">Reference proteome</keyword>
<comment type="caution">
    <text evidence="2">The sequence shown here is derived from an EMBL/GenBank/DDBJ whole genome shotgun (WGS) entry which is preliminary data.</text>
</comment>
<evidence type="ECO:0000313" key="3">
    <source>
        <dbReference type="Proteomes" id="UP001596250"/>
    </source>
</evidence>
<evidence type="ECO:0000256" key="1">
    <source>
        <dbReference type="SAM" id="Coils"/>
    </source>
</evidence>
<protein>
    <recommendedName>
        <fullName evidence="4">PH domain-containing protein</fullName>
    </recommendedName>
</protein>
<feature type="coiled-coil region" evidence="1">
    <location>
        <begin position="14"/>
        <end position="45"/>
    </location>
</feature>
<proteinExistence type="predicted"/>
<dbReference type="EMBL" id="JBHSQV010000031">
    <property type="protein sequence ID" value="MFC5985777.1"/>
    <property type="molecule type" value="Genomic_DNA"/>
</dbReference>
<evidence type="ECO:0008006" key="4">
    <source>
        <dbReference type="Google" id="ProtNLM"/>
    </source>
</evidence>
<organism evidence="2 3">
    <name type="scientific">Marinicrinis lubricantis</name>
    <dbReference type="NCBI Taxonomy" id="2086470"/>
    <lineage>
        <taxon>Bacteria</taxon>
        <taxon>Bacillati</taxon>
        <taxon>Bacillota</taxon>
        <taxon>Bacilli</taxon>
        <taxon>Bacillales</taxon>
        <taxon>Paenibacillaceae</taxon>
    </lineage>
</organism>
<dbReference type="RefSeq" id="WP_379892955.1">
    <property type="nucleotide sequence ID" value="NZ_CBCSCT010000015.1"/>
</dbReference>
<dbReference type="Proteomes" id="UP001596250">
    <property type="component" value="Unassembled WGS sequence"/>
</dbReference>
<evidence type="ECO:0000313" key="2">
    <source>
        <dbReference type="EMBL" id="MFC5985777.1"/>
    </source>
</evidence>
<keyword evidence="1" id="KW-0175">Coiled coil</keyword>
<reference evidence="3" key="1">
    <citation type="journal article" date="2019" name="Int. J. Syst. Evol. Microbiol.">
        <title>The Global Catalogue of Microorganisms (GCM) 10K type strain sequencing project: providing services to taxonomists for standard genome sequencing and annotation.</title>
        <authorList>
            <consortium name="The Broad Institute Genomics Platform"/>
            <consortium name="The Broad Institute Genome Sequencing Center for Infectious Disease"/>
            <person name="Wu L."/>
            <person name="Ma J."/>
        </authorList>
    </citation>
    <scope>NUCLEOTIDE SEQUENCE [LARGE SCALE GENOMIC DNA]</scope>
    <source>
        <strain evidence="3">CCM 8749</strain>
    </source>
</reference>
<name>A0ABW1IL12_9BACL</name>
<accession>A0ABW1IL12</accession>
<sequence length="75" mass="9189">MNSKKELYEWKNALTKVQKEFARKNKELKSQSKKLRKQSKEMEITPWVSEVRQLYGQDNYSFIKLIRLLRKRDIL</sequence>